<name>A0A0C5JCT8_9PROT</name>
<sequence>MPVIFDCAGERLIGVVSVPEQPTDTGVLILVGGRQYRVGSHRQFVLLSRRLASADFCCLRFDFRGMGDSTGELQNFAAVDADISAALAAFKAQCPHLKRVVLWGLCDAATAAVLYWQRTNDPFVVGLCLVNPWLRTEASLARARVRHYYVERLLDLAFWRKLFTGGVRLRSSFHEYLGQWRASRRVVQTRILVQRRIQKSFLGQTSADFITETLDGLRFFPGAILVVLSGRDLVAKEFMDTLACAGDAPTFTGAQRMRKDIPNADHTFSQTAPREELEAAVLAWLKTAFRS</sequence>
<evidence type="ECO:0000313" key="3">
    <source>
        <dbReference type="Proteomes" id="UP000061603"/>
    </source>
</evidence>
<feature type="domain" description="AB hydrolase-1" evidence="1">
    <location>
        <begin position="44"/>
        <end position="279"/>
    </location>
</feature>
<protein>
    <recommendedName>
        <fullName evidence="1">AB hydrolase-1 domain-containing protein</fullName>
    </recommendedName>
</protein>
<dbReference type="EMBL" id="CP010554">
    <property type="protein sequence ID" value="AJP49613.1"/>
    <property type="molecule type" value="Genomic_DNA"/>
</dbReference>
<keyword evidence="3" id="KW-1185">Reference proteome</keyword>
<dbReference type="Proteomes" id="UP000061603">
    <property type="component" value="Chromosome"/>
</dbReference>
<dbReference type="Pfam" id="PF12697">
    <property type="entry name" value="Abhydrolase_6"/>
    <property type="match status" value="1"/>
</dbReference>
<dbReference type="KEGG" id="rbu:PG1C_10925"/>
<dbReference type="AlphaFoldDB" id="A0A0C5JCT8"/>
<gene>
    <name evidence="2" type="ORF">PG1C_10925</name>
</gene>
<evidence type="ECO:0000313" key="2">
    <source>
        <dbReference type="EMBL" id="AJP49613.1"/>
    </source>
</evidence>
<dbReference type="SUPFAM" id="SSF53474">
    <property type="entry name" value="alpha/beta-Hydrolases"/>
    <property type="match status" value="1"/>
</dbReference>
<dbReference type="NCBIfam" id="TIGR03100">
    <property type="entry name" value="hydr1_PEP"/>
    <property type="match status" value="1"/>
</dbReference>
<dbReference type="InterPro" id="IPR029058">
    <property type="entry name" value="AB_hydrolase_fold"/>
</dbReference>
<proteinExistence type="predicted"/>
<dbReference type="STRING" id="1565605.PG1C_10925"/>
<accession>A0A0C5JCT8</accession>
<reference evidence="2 3" key="1">
    <citation type="journal article" date="2015" name="Genome Announc.">
        <title>Complete Genome Sequence of a Novel Bacterium within the Family Rhodocyclaceae That Degrades Polycyclic Aromatic Hydrocarbons.</title>
        <authorList>
            <person name="Singleton D.R."/>
            <person name="Dickey A.N."/>
            <person name="Scholl E.H."/>
            <person name="Wright F.A."/>
            <person name="Aitken M.D."/>
        </authorList>
    </citation>
    <scope>NUCLEOTIDE SEQUENCE [LARGE SCALE GENOMIC DNA]</scope>
    <source>
        <strain evidence="3">PG1-Ca6</strain>
    </source>
</reference>
<dbReference type="PATRIC" id="fig|1565605.3.peg.2322"/>
<dbReference type="Gene3D" id="3.40.50.1820">
    <property type="entry name" value="alpha/beta hydrolase"/>
    <property type="match status" value="1"/>
</dbReference>
<dbReference type="InterPro" id="IPR017531">
    <property type="entry name" value="Hydrolase-1_PEP"/>
</dbReference>
<dbReference type="InterPro" id="IPR000073">
    <property type="entry name" value="AB_hydrolase_1"/>
</dbReference>
<evidence type="ECO:0000259" key="1">
    <source>
        <dbReference type="Pfam" id="PF12697"/>
    </source>
</evidence>
<organism evidence="2 3">
    <name type="scientific">Rugosibacter aromaticivorans</name>
    <dbReference type="NCBI Taxonomy" id="1565605"/>
    <lineage>
        <taxon>Bacteria</taxon>
        <taxon>Pseudomonadati</taxon>
        <taxon>Pseudomonadota</taxon>
        <taxon>Betaproteobacteria</taxon>
        <taxon>Nitrosomonadales</taxon>
        <taxon>Sterolibacteriaceae</taxon>
        <taxon>Rugosibacter</taxon>
    </lineage>
</organism>
<dbReference type="HOGENOM" id="CLU_075730_0_0_4"/>